<evidence type="ECO:0000259" key="3">
    <source>
        <dbReference type="PROSITE" id="PS51455"/>
    </source>
</evidence>
<dbReference type="Gene3D" id="3.30.810.10">
    <property type="entry name" value="2-Layer Sandwich"/>
    <property type="match status" value="1"/>
</dbReference>
<feature type="region of interest" description="Disordered" evidence="2">
    <location>
        <begin position="1"/>
        <end position="95"/>
    </location>
</feature>
<sequence length="648" mass="71928">MSEHARHADAPTAKTSTRPSPSDTVDTSLSEMSRSSEDDDGSATRVPIALLTPADTGRDAGPSPNGTREHASSLPLKSPPVETGAATVSRLGLHRPPPLRVSVLERNASSAAPAELVEETGWEPSDPSSPSTVVSTSSHDEGVRQRPRRARPRADHPREATDATRAARSLSTSVLSPPLPPGPIPTVFYGDDVLPSMPPQSPALGTGRGAAAVGADLRVPLSAREAAHTLHALAARTRRGNFQIRHGEVIFKGHRSYYLMMQIKMGIKHSVEQQAHVPHRNLMMADFEVTHRVPFPAFGSPDTPPVEKRFTFKDYAPMVFRELRHRFSISTGSYLSSLCGEEALREATTPGKSGSLFYYSSDDRFIIKTVSKPEARMLLSILPQYYFHMTKNPESLITRFFGLHRITTHRLGLRRRRIRLVVMSNFLPTRTAIHVRYDLKGSTHGRQTLPEAQALRWPCFAPARAAVDATEHESGSRAATGRAEWPLKSWCNGQPRKDLDFYRDGSGPIAIDRRLRSRMLNQIDIDCLFLESVRIMDYSFLLGLHRLERPAVTAAAQPLTAHAIQTATGSKPRGSWIGVTAHGELVRIFFGVIDILDRYNAEKQLEHWWKARMLCLDDSISVIEPNSYAQRFRNFLEAAFVPLPRTPR</sequence>
<dbReference type="InterPro" id="IPR027484">
    <property type="entry name" value="PInositol-4-P-5-kinase_N"/>
</dbReference>
<keyword evidence="5" id="KW-1185">Reference proteome</keyword>
<feature type="region of interest" description="Disordered" evidence="2">
    <location>
        <begin position="110"/>
        <end position="182"/>
    </location>
</feature>
<keyword evidence="1" id="KW-0808">Transferase</keyword>
<name>A0AAV9IS53_CYACA</name>
<keyword evidence="1" id="KW-0547">Nucleotide-binding</keyword>
<gene>
    <name evidence="4" type="ORF">CDCA_CDCA04G1155</name>
</gene>
<dbReference type="PROSITE" id="PS51455">
    <property type="entry name" value="PIPK"/>
    <property type="match status" value="1"/>
</dbReference>
<dbReference type="SMART" id="SM00330">
    <property type="entry name" value="PIPKc"/>
    <property type="match status" value="1"/>
</dbReference>
<accession>A0AAV9IS53</accession>
<dbReference type="AlphaFoldDB" id="A0AAV9IS53"/>
<dbReference type="InterPro" id="IPR002498">
    <property type="entry name" value="PInositol-4-P-4/5-kinase_core"/>
</dbReference>
<dbReference type="InterPro" id="IPR027483">
    <property type="entry name" value="PInositol-4-P-4/5-kinase_C_sf"/>
</dbReference>
<evidence type="ECO:0000313" key="5">
    <source>
        <dbReference type="Proteomes" id="UP001301350"/>
    </source>
</evidence>
<dbReference type="PANTHER" id="PTHR23086">
    <property type="entry name" value="PHOSPHATIDYLINOSITOL-4-PHOSPHATE 5-KINASE"/>
    <property type="match status" value="1"/>
</dbReference>
<keyword evidence="1" id="KW-0418">Kinase</keyword>
<keyword evidence="1" id="KW-0067">ATP-binding</keyword>
<dbReference type="Proteomes" id="UP001301350">
    <property type="component" value="Unassembled WGS sequence"/>
</dbReference>
<feature type="compositionally biased region" description="Low complexity" evidence="2">
    <location>
        <begin position="124"/>
        <end position="137"/>
    </location>
</feature>
<feature type="compositionally biased region" description="Polar residues" evidence="2">
    <location>
        <begin position="13"/>
        <end position="33"/>
    </location>
</feature>
<dbReference type="GO" id="GO:0005886">
    <property type="term" value="C:plasma membrane"/>
    <property type="evidence" value="ECO:0007669"/>
    <property type="project" value="TreeGrafter"/>
</dbReference>
<dbReference type="GO" id="GO:0016308">
    <property type="term" value="F:1-phosphatidylinositol-4-phosphate 5-kinase activity"/>
    <property type="evidence" value="ECO:0007669"/>
    <property type="project" value="TreeGrafter"/>
</dbReference>
<reference evidence="4 5" key="1">
    <citation type="submission" date="2022-07" db="EMBL/GenBank/DDBJ databases">
        <title>Genome-wide signatures of adaptation to extreme environments.</title>
        <authorList>
            <person name="Cho C.H."/>
            <person name="Yoon H.S."/>
        </authorList>
    </citation>
    <scope>NUCLEOTIDE SEQUENCE [LARGE SCALE GENOMIC DNA]</scope>
    <source>
        <strain evidence="4 5">DBV 063 E5</strain>
    </source>
</reference>
<feature type="compositionally biased region" description="Basic and acidic residues" evidence="2">
    <location>
        <begin position="152"/>
        <end position="162"/>
    </location>
</feature>
<feature type="domain" description="PIPK" evidence="3">
    <location>
        <begin position="253"/>
        <end position="640"/>
    </location>
</feature>
<dbReference type="EMBL" id="JANCYW010000004">
    <property type="protein sequence ID" value="KAK4535130.1"/>
    <property type="molecule type" value="Genomic_DNA"/>
</dbReference>
<evidence type="ECO:0000256" key="2">
    <source>
        <dbReference type="SAM" id="MobiDB-lite"/>
    </source>
</evidence>
<dbReference type="GO" id="GO:0005524">
    <property type="term" value="F:ATP binding"/>
    <property type="evidence" value="ECO:0007669"/>
    <property type="project" value="UniProtKB-UniRule"/>
</dbReference>
<dbReference type="GO" id="GO:0046854">
    <property type="term" value="P:phosphatidylinositol phosphate biosynthetic process"/>
    <property type="evidence" value="ECO:0007669"/>
    <property type="project" value="TreeGrafter"/>
</dbReference>
<dbReference type="Pfam" id="PF01504">
    <property type="entry name" value="PIP5K"/>
    <property type="match status" value="1"/>
</dbReference>
<protein>
    <recommendedName>
        <fullName evidence="3">PIPK domain-containing protein</fullName>
    </recommendedName>
</protein>
<proteinExistence type="predicted"/>
<comment type="caution">
    <text evidence="4">The sequence shown here is derived from an EMBL/GenBank/DDBJ whole genome shotgun (WGS) entry which is preliminary data.</text>
</comment>
<organism evidence="4 5">
    <name type="scientific">Cyanidium caldarium</name>
    <name type="common">Red alga</name>
    <dbReference type="NCBI Taxonomy" id="2771"/>
    <lineage>
        <taxon>Eukaryota</taxon>
        <taxon>Rhodophyta</taxon>
        <taxon>Bangiophyceae</taxon>
        <taxon>Cyanidiales</taxon>
        <taxon>Cyanidiaceae</taxon>
        <taxon>Cyanidium</taxon>
    </lineage>
</organism>
<dbReference type="PANTHER" id="PTHR23086:SF8">
    <property type="entry name" value="PHOSPHATIDYLINOSITOL 5-PHOSPHATE 4-KINASE, ISOFORM A"/>
    <property type="match status" value="1"/>
</dbReference>
<dbReference type="InterPro" id="IPR023610">
    <property type="entry name" value="PInositol-4/5-P-5/4-kinase"/>
</dbReference>
<evidence type="ECO:0000256" key="1">
    <source>
        <dbReference type="PROSITE-ProRule" id="PRU00781"/>
    </source>
</evidence>
<dbReference type="Gene3D" id="3.30.800.10">
    <property type="entry name" value="Phosphatidylinositol Phosphate Kinase II Beta"/>
    <property type="match status" value="1"/>
</dbReference>
<dbReference type="SUPFAM" id="SSF56104">
    <property type="entry name" value="SAICAR synthase-like"/>
    <property type="match status" value="2"/>
</dbReference>
<evidence type="ECO:0000313" key="4">
    <source>
        <dbReference type="EMBL" id="KAK4535130.1"/>
    </source>
</evidence>